<comment type="caution">
    <text evidence="1">The sequence shown here is derived from an EMBL/GenBank/DDBJ whole genome shotgun (WGS) entry which is preliminary data.</text>
</comment>
<gene>
    <name evidence="1" type="ORF">D9758_016699</name>
</gene>
<accession>A0A8H5C666</accession>
<protein>
    <submittedName>
        <fullName evidence="1">Uncharacterized protein</fullName>
    </submittedName>
</protein>
<evidence type="ECO:0000313" key="2">
    <source>
        <dbReference type="Proteomes" id="UP000559256"/>
    </source>
</evidence>
<dbReference type="EMBL" id="JAACJM010000236">
    <property type="protein sequence ID" value="KAF5335854.1"/>
    <property type="molecule type" value="Genomic_DNA"/>
</dbReference>
<reference evidence="1 2" key="1">
    <citation type="journal article" date="2020" name="ISME J.">
        <title>Uncovering the hidden diversity of litter-decomposition mechanisms in mushroom-forming fungi.</title>
        <authorList>
            <person name="Floudas D."/>
            <person name="Bentzer J."/>
            <person name="Ahren D."/>
            <person name="Johansson T."/>
            <person name="Persson P."/>
            <person name="Tunlid A."/>
        </authorList>
    </citation>
    <scope>NUCLEOTIDE SEQUENCE [LARGE SCALE GENOMIC DNA]</scope>
    <source>
        <strain evidence="1 2">CBS 291.85</strain>
    </source>
</reference>
<name>A0A8H5C666_9AGAR</name>
<sequence length="291" mass="32657">MLYLLEVALAASDVRRNTNLASQIPLPSFIHTIPSISSPRICLKADTEETHSRSLTLSLALRRGETLPILIRSHNILRHASQYSKILATRNNIADADVRLREQQVEFLQYTLTPIDFAIKGLSPFVAIYAKPWSIQAHPFVTTNHVRTLQWISQPAFRSHPQRLAVISQLSWLCYGLTPMSRVSDSKGRDCRGRLDVFSNENSELVKIWKEPVLLVTTWRNTEKMPFSGNLYAFPNPSAGVATPDVKLPSAVTVPRIVTLEGVGRSMTTIRSATDRAYEAGVFEAHFHQRG</sequence>
<dbReference type="AlphaFoldDB" id="A0A8H5C666"/>
<proteinExistence type="predicted"/>
<dbReference type="Proteomes" id="UP000559256">
    <property type="component" value="Unassembled WGS sequence"/>
</dbReference>
<keyword evidence="2" id="KW-1185">Reference proteome</keyword>
<organism evidence="1 2">
    <name type="scientific">Tetrapyrgos nigripes</name>
    <dbReference type="NCBI Taxonomy" id="182062"/>
    <lineage>
        <taxon>Eukaryota</taxon>
        <taxon>Fungi</taxon>
        <taxon>Dikarya</taxon>
        <taxon>Basidiomycota</taxon>
        <taxon>Agaricomycotina</taxon>
        <taxon>Agaricomycetes</taxon>
        <taxon>Agaricomycetidae</taxon>
        <taxon>Agaricales</taxon>
        <taxon>Marasmiineae</taxon>
        <taxon>Marasmiaceae</taxon>
        <taxon>Tetrapyrgos</taxon>
    </lineage>
</organism>
<evidence type="ECO:0000313" key="1">
    <source>
        <dbReference type="EMBL" id="KAF5335854.1"/>
    </source>
</evidence>